<dbReference type="InterPro" id="IPR010982">
    <property type="entry name" value="Lambda_DNA-bd_dom_sf"/>
</dbReference>
<evidence type="ECO:0000313" key="8">
    <source>
        <dbReference type="Proteomes" id="UP000475155"/>
    </source>
</evidence>
<dbReference type="InterPro" id="IPR000843">
    <property type="entry name" value="HTH_LacI"/>
</dbReference>
<keyword evidence="8" id="KW-1185">Reference proteome</keyword>
<organism evidence="7 8">
    <name type="scientific">Bifidobacterium saimiriisciurei</name>
    <dbReference type="NCBI Taxonomy" id="2661627"/>
    <lineage>
        <taxon>Bacteria</taxon>
        <taxon>Bacillati</taxon>
        <taxon>Actinomycetota</taxon>
        <taxon>Actinomycetes</taxon>
        <taxon>Bifidobacteriales</taxon>
        <taxon>Bifidobacteriaceae</taxon>
        <taxon>Bifidobacterium</taxon>
    </lineage>
</organism>
<evidence type="ECO:0000259" key="6">
    <source>
        <dbReference type="PROSITE" id="PS50932"/>
    </source>
</evidence>
<evidence type="ECO:0000256" key="3">
    <source>
        <dbReference type="ARBA" id="ARBA00023125"/>
    </source>
</evidence>
<feature type="region of interest" description="Disordered" evidence="5">
    <location>
        <begin position="1"/>
        <end position="44"/>
    </location>
</feature>
<protein>
    <submittedName>
        <fullName evidence="7">LacI family DNA-binding transcriptional regulator</fullName>
    </submittedName>
</protein>
<dbReference type="GO" id="GO:0003677">
    <property type="term" value="F:DNA binding"/>
    <property type="evidence" value="ECO:0007669"/>
    <property type="project" value="UniProtKB-KW"/>
</dbReference>
<evidence type="ECO:0000256" key="1">
    <source>
        <dbReference type="ARBA" id="ARBA00022491"/>
    </source>
</evidence>
<dbReference type="SUPFAM" id="SSF53822">
    <property type="entry name" value="Periplasmic binding protein-like I"/>
    <property type="match status" value="1"/>
</dbReference>
<keyword evidence="2" id="KW-0805">Transcription regulation</keyword>
<accession>A0ABX0CIK1</accession>
<dbReference type="SMART" id="SM00354">
    <property type="entry name" value="HTH_LACI"/>
    <property type="match status" value="1"/>
</dbReference>
<proteinExistence type="predicted"/>
<dbReference type="PROSITE" id="PS50932">
    <property type="entry name" value="HTH_LACI_2"/>
    <property type="match status" value="1"/>
</dbReference>
<keyword evidence="1" id="KW-0678">Repressor</keyword>
<keyword evidence="3 7" id="KW-0238">DNA-binding</keyword>
<dbReference type="InterPro" id="IPR028082">
    <property type="entry name" value="Peripla_BP_I"/>
</dbReference>
<dbReference type="Pfam" id="PF00356">
    <property type="entry name" value="LacI"/>
    <property type="match status" value="1"/>
</dbReference>
<keyword evidence="4" id="KW-0804">Transcription</keyword>
<name>A0ABX0CIK1_9BIFI</name>
<dbReference type="Pfam" id="PF13377">
    <property type="entry name" value="Peripla_BP_3"/>
    <property type="match status" value="1"/>
</dbReference>
<dbReference type="PANTHER" id="PTHR30146:SF148">
    <property type="entry name" value="HTH-TYPE TRANSCRIPTIONAL REPRESSOR PURR-RELATED"/>
    <property type="match status" value="1"/>
</dbReference>
<dbReference type="CDD" id="cd01392">
    <property type="entry name" value="HTH_LacI"/>
    <property type="match status" value="1"/>
</dbReference>
<evidence type="ECO:0000256" key="4">
    <source>
        <dbReference type="ARBA" id="ARBA00023163"/>
    </source>
</evidence>
<evidence type="ECO:0000256" key="5">
    <source>
        <dbReference type="SAM" id="MobiDB-lite"/>
    </source>
</evidence>
<evidence type="ECO:0000256" key="2">
    <source>
        <dbReference type="ARBA" id="ARBA00023015"/>
    </source>
</evidence>
<dbReference type="PANTHER" id="PTHR30146">
    <property type="entry name" value="LACI-RELATED TRANSCRIPTIONAL REPRESSOR"/>
    <property type="match status" value="1"/>
</dbReference>
<dbReference type="Gene3D" id="3.40.50.2300">
    <property type="match status" value="2"/>
</dbReference>
<dbReference type="EMBL" id="WHZU01000014">
    <property type="protein sequence ID" value="NEH12122.1"/>
    <property type="molecule type" value="Genomic_DNA"/>
</dbReference>
<evidence type="ECO:0000313" key="7">
    <source>
        <dbReference type="EMBL" id="NEH12122.1"/>
    </source>
</evidence>
<gene>
    <name evidence="7" type="ORF">GFD18_08480</name>
</gene>
<dbReference type="InterPro" id="IPR046335">
    <property type="entry name" value="LacI/GalR-like_sensor"/>
</dbReference>
<dbReference type="Gene3D" id="1.10.260.40">
    <property type="entry name" value="lambda repressor-like DNA-binding domains"/>
    <property type="match status" value="1"/>
</dbReference>
<feature type="domain" description="HTH lacI-type" evidence="6">
    <location>
        <begin position="45"/>
        <end position="100"/>
    </location>
</feature>
<comment type="caution">
    <text evidence="7">The sequence shown here is derived from an EMBL/GenBank/DDBJ whole genome shotgun (WGS) entry which is preliminary data.</text>
</comment>
<dbReference type="CDD" id="cd06267">
    <property type="entry name" value="PBP1_LacI_sugar_binding-like"/>
    <property type="match status" value="1"/>
</dbReference>
<reference evidence="7 8" key="1">
    <citation type="submission" date="2019-10" db="EMBL/GenBank/DDBJ databases">
        <title>Bifidobacterium from non-human primates.</title>
        <authorList>
            <person name="Modesto M."/>
        </authorList>
    </citation>
    <scope>NUCLEOTIDE SEQUENCE [LARGE SCALE GENOMIC DNA]</scope>
    <source>
        <strain evidence="7 8">SMA1</strain>
    </source>
</reference>
<dbReference type="Proteomes" id="UP000475155">
    <property type="component" value="Unassembled WGS sequence"/>
</dbReference>
<dbReference type="SUPFAM" id="SSF47413">
    <property type="entry name" value="lambda repressor-like DNA-binding domains"/>
    <property type="match status" value="1"/>
</dbReference>
<sequence length="399" mass="41552">MTPGGGDGMVGMVDDDTDAASASPQPAGRSVAQSARAASPSTQSVRLVDVAAEAGVSPSTVSRAFKNPDRVNPATVAQIRQAADRLGYVYRPYRKRPMRSSGIISLVVKDAAESSALLRGAQNEAYASGLAISVIESNRGSQWEVSFVEEIAETSRGVLIASDRMDADRIAHLARRVPMVVLNRPSEAVSSIVPNVAAGTRQALSLLASNRHTDVAYVSGPDSWADRSRLHAVRSIGRSMGLTVHRIGPVESSAQGGEQAARALAAHGRETGGPTAVIAYNDAMAAGMMAWFSQNGVRVPDDISVIAFDDSPISAVVRPQLTTIAIPRAQIGAVGVRALLRMSETGLYALDSFGDADMAALRLPDGCAPAGDGDVIALPTSLLVRESVGPASDTTSAER</sequence>